<dbReference type="GO" id="GO:0006751">
    <property type="term" value="P:glutathione catabolic process"/>
    <property type="evidence" value="ECO:0007669"/>
    <property type="project" value="InterPro"/>
</dbReference>
<dbReference type="InterPro" id="IPR013024">
    <property type="entry name" value="GGCT-like"/>
</dbReference>
<sequence>MKTPLPTALHKAIEHIQKFRLWTDEERELSMLQTLAEHPSPEEIWVFGYGSLIWRPEFNFQEDRLATLQGYHRSLCLWSSVNRGTPEQPGLVFGLDVGGTCQGKVYKLHDDNIHEQFRLLWKREMPSGAYIPKWIRCETMMGPITALAFVMDINSHAYVQGLTREETVDIVLNATGSCGPCPEYVLETANALAQASINDENLFELAELIKQRIAKP</sequence>
<name>A0A918MYY6_9BURK</name>
<gene>
    <name evidence="3" type="ORF">GCM10011450_20310</name>
</gene>
<comment type="caution">
    <text evidence="3">The sequence shown here is derived from an EMBL/GenBank/DDBJ whole genome shotgun (WGS) entry which is preliminary data.</text>
</comment>
<protein>
    <recommendedName>
        <fullName evidence="1">glutathione-specific gamma-glutamylcyclotransferase</fullName>
        <ecNumber evidence="1">4.3.2.7</ecNumber>
    </recommendedName>
</protein>
<reference evidence="3" key="2">
    <citation type="submission" date="2020-09" db="EMBL/GenBank/DDBJ databases">
        <authorList>
            <person name="Sun Q."/>
            <person name="Kim S."/>
        </authorList>
    </citation>
    <scope>NUCLEOTIDE SEQUENCE</scope>
    <source>
        <strain evidence="3">KCTC 23732</strain>
    </source>
</reference>
<dbReference type="AlphaFoldDB" id="A0A918MYY6"/>
<evidence type="ECO:0000313" key="3">
    <source>
        <dbReference type="EMBL" id="GGW89994.1"/>
    </source>
</evidence>
<dbReference type="InterPro" id="IPR036568">
    <property type="entry name" value="GGCT-like_sf"/>
</dbReference>
<dbReference type="SUPFAM" id="SSF110857">
    <property type="entry name" value="Gamma-glutamyl cyclotransferase-like"/>
    <property type="match status" value="1"/>
</dbReference>
<proteinExistence type="predicted"/>
<reference evidence="3" key="1">
    <citation type="journal article" date="2014" name="Int. J. Syst. Evol. Microbiol.">
        <title>Complete genome sequence of Corynebacterium casei LMG S-19264T (=DSM 44701T), isolated from a smear-ripened cheese.</title>
        <authorList>
            <consortium name="US DOE Joint Genome Institute (JGI-PGF)"/>
            <person name="Walter F."/>
            <person name="Albersmeier A."/>
            <person name="Kalinowski J."/>
            <person name="Ruckert C."/>
        </authorList>
    </citation>
    <scope>NUCLEOTIDE SEQUENCE</scope>
    <source>
        <strain evidence="3">KCTC 23732</strain>
    </source>
</reference>
<dbReference type="Gene3D" id="3.10.490.10">
    <property type="entry name" value="Gamma-glutamyl cyclotransferase-like"/>
    <property type="match status" value="1"/>
</dbReference>
<dbReference type="InterPro" id="IPR006840">
    <property type="entry name" value="ChaC"/>
</dbReference>
<dbReference type="Proteomes" id="UP000608345">
    <property type="component" value="Unassembled WGS sequence"/>
</dbReference>
<dbReference type="GO" id="GO:0005737">
    <property type="term" value="C:cytoplasm"/>
    <property type="evidence" value="ECO:0007669"/>
    <property type="project" value="TreeGrafter"/>
</dbReference>
<dbReference type="GO" id="GO:0061928">
    <property type="term" value="F:glutathione specific gamma-glutamylcyclotransferase activity"/>
    <property type="evidence" value="ECO:0007669"/>
    <property type="project" value="UniProtKB-EC"/>
</dbReference>
<dbReference type="PANTHER" id="PTHR12192">
    <property type="entry name" value="CATION TRANSPORT PROTEIN CHAC-RELATED"/>
    <property type="match status" value="1"/>
</dbReference>
<dbReference type="EMBL" id="BMYS01000014">
    <property type="protein sequence ID" value="GGW89994.1"/>
    <property type="molecule type" value="Genomic_DNA"/>
</dbReference>
<evidence type="ECO:0000313" key="4">
    <source>
        <dbReference type="Proteomes" id="UP000608345"/>
    </source>
</evidence>
<accession>A0A918MYY6</accession>
<evidence type="ECO:0000256" key="2">
    <source>
        <dbReference type="ARBA" id="ARBA00023239"/>
    </source>
</evidence>
<dbReference type="Pfam" id="PF04752">
    <property type="entry name" value="ChaC"/>
    <property type="match status" value="1"/>
</dbReference>
<dbReference type="PANTHER" id="PTHR12192:SF2">
    <property type="entry name" value="GLUTATHIONE-SPECIFIC GAMMA-GLUTAMYLCYCLOTRANSFERASE 2"/>
    <property type="match status" value="1"/>
</dbReference>
<dbReference type="CDD" id="cd06661">
    <property type="entry name" value="GGCT_like"/>
    <property type="match status" value="1"/>
</dbReference>
<evidence type="ECO:0000256" key="1">
    <source>
        <dbReference type="ARBA" id="ARBA00012344"/>
    </source>
</evidence>
<dbReference type="EC" id="4.3.2.7" evidence="1"/>
<keyword evidence="4" id="KW-1185">Reference proteome</keyword>
<keyword evidence="2" id="KW-0456">Lyase</keyword>
<organism evidence="3 4">
    <name type="scientific">Advenella faeciporci</name>
    <dbReference type="NCBI Taxonomy" id="797535"/>
    <lineage>
        <taxon>Bacteria</taxon>
        <taxon>Pseudomonadati</taxon>
        <taxon>Pseudomonadota</taxon>
        <taxon>Betaproteobacteria</taxon>
        <taxon>Burkholderiales</taxon>
        <taxon>Alcaligenaceae</taxon>
    </lineage>
</organism>